<evidence type="ECO:0000313" key="6">
    <source>
        <dbReference type="EMBL" id="KZM28160.1"/>
    </source>
</evidence>
<feature type="chain" id="PRO_5044292161" evidence="5">
    <location>
        <begin position="19"/>
        <end position="498"/>
    </location>
</feature>
<feature type="binding site" evidence="3">
    <location>
        <position position="197"/>
    </location>
    <ligand>
        <name>Mn(2+)</name>
        <dbReference type="ChEBI" id="CHEBI:29035"/>
        <label>1</label>
    </ligand>
</feature>
<name>A0A163LVJ9_DIDRA</name>
<dbReference type="SUPFAM" id="SSF51182">
    <property type="entry name" value="RmlC-like cupins"/>
    <property type="match status" value="1"/>
</dbReference>
<evidence type="ECO:0000256" key="4">
    <source>
        <dbReference type="SAM" id="MobiDB-lite"/>
    </source>
</evidence>
<dbReference type="InterPro" id="IPR011051">
    <property type="entry name" value="RmlC_Cupin_sf"/>
</dbReference>
<organism evidence="6 7">
    <name type="scientific">Didymella rabiei</name>
    <name type="common">Chickpea ascochyta blight fungus</name>
    <name type="synonym">Mycosphaerella rabiei</name>
    <dbReference type="NCBI Taxonomy" id="5454"/>
    <lineage>
        <taxon>Eukaryota</taxon>
        <taxon>Fungi</taxon>
        <taxon>Dikarya</taxon>
        <taxon>Ascomycota</taxon>
        <taxon>Pezizomycotina</taxon>
        <taxon>Dothideomycetes</taxon>
        <taxon>Pleosporomycetidae</taxon>
        <taxon>Pleosporales</taxon>
        <taxon>Pleosporineae</taxon>
        <taxon>Didymellaceae</taxon>
        <taxon>Ascochyta</taxon>
    </lineage>
</organism>
<comment type="caution">
    <text evidence="6">The sequence shown here is derived from an EMBL/GenBank/DDBJ whole genome shotgun (WGS) entry which is preliminary data.</text>
</comment>
<dbReference type="PANTHER" id="PTHR35848:SF9">
    <property type="entry name" value="SLL1358 PROTEIN"/>
    <property type="match status" value="1"/>
</dbReference>
<gene>
    <name evidence="6" type="ORF">ST47_g695</name>
</gene>
<protein>
    <submittedName>
        <fullName evidence="6">Nutrient reservoir</fullName>
    </submittedName>
</protein>
<dbReference type="GO" id="GO:0033609">
    <property type="term" value="P:oxalate metabolic process"/>
    <property type="evidence" value="ECO:0007669"/>
    <property type="project" value="InterPro"/>
</dbReference>
<dbReference type="STRING" id="5454.A0A163LVJ9"/>
<evidence type="ECO:0000256" key="5">
    <source>
        <dbReference type="SAM" id="SignalP"/>
    </source>
</evidence>
<dbReference type="Pfam" id="PF00190">
    <property type="entry name" value="Cupin_1"/>
    <property type="match status" value="2"/>
</dbReference>
<feature type="binding site" evidence="3">
    <location>
        <position position="418"/>
    </location>
    <ligand>
        <name>Mn(2+)</name>
        <dbReference type="ChEBI" id="CHEBI:29035"/>
        <label>2</label>
    </ligand>
</feature>
<keyword evidence="1 3" id="KW-0479">Metal-binding</keyword>
<dbReference type="AlphaFoldDB" id="A0A163LVJ9"/>
<feature type="active site" description="Proton donor" evidence="2">
    <location>
        <position position="432"/>
    </location>
</feature>
<dbReference type="EMBL" id="JYNV01000032">
    <property type="protein sequence ID" value="KZM28160.1"/>
    <property type="molecule type" value="Genomic_DNA"/>
</dbReference>
<keyword evidence="5" id="KW-0732">Signal</keyword>
<dbReference type="CDD" id="cd20304">
    <property type="entry name" value="cupin_OxDC_N"/>
    <property type="match status" value="1"/>
</dbReference>
<feature type="region of interest" description="Disordered" evidence="4">
    <location>
        <begin position="100"/>
        <end position="119"/>
    </location>
</feature>
<feature type="binding site" evidence="3">
    <location>
        <position position="236"/>
    </location>
    <ligand>
        <name>Mn(2+)</name>
        <dbReference type="ChEBI" id="CHEBI:29035"/>
        <label>1</label>
    </ligand>
</feature>
<comment type="cofactor">
    <cofactor evidence="3">
        <name>Mn(2+)</name>
        <dbReference type="ChEBI" id="CHEBI:29035"/>
    </cofactor>
    <text evidence="3">Binds 2 manganese ions per subunit.</text>
</comment>
<proteinExistence type="predicted"/>
<feature type="signal peptide" evidence="5">
    <location>
        <begin position="1"/>
        <end position="18"/>
    </location>
</feature>
<dbReference type="NCBIfam" id="TIGR03404">
    <property type="entry name" value="bicupin_oxalic"/>
    <property type="match status" value="1"/>
</dbReference>
<dbReference type="GO" id="GO:0046872">
    <property type="term" value="F:metal ion binding"/>
    <property type="evidence" value="ECO:0007669"/>
    <property type="project" value="UniProtKB-KW"/>
</dbReference>
<feature type="binding site" evidence="3">
    <location>
        <position position="191"/>
    </location>
    <ligand>
        <name>Mn(2+)</name>
        <dbReference type="ChEBI" id="CHEBI:29035"/>
        <label>1</label>
    </ligand>
</feature>
<evidence type="ECO:0000256" key="2">
    <source>
        <dbReference type="PIRSR" id="PIRSR617774-1"/>
    </source>
</evidence>
<dbReference type="CDD" id="cd20305">
    <property type="entry name" value="cupin_OxDC_C"/>
    <property type="match status" value="1"/>
</dbReference>
<evidence type="ECO:0000256" key="3">
    <source>
        <dbReference type="PIRSR" id="PIRSR617774-2"/>
    </source>
</evidence>
<dbReference type="InterPro" id="IPR014710">
    <property type="entry name" value="RmlC-like_jellyroll"/>
</dbReference>
<dbReference type="SMART" id="SM00835">
    <property type="entry name" value="Cupin_1"/>
    <property type="match status" value="2"/>
</dbReference>
<feature type="compositionally biased region" description="Low complexity" evidence="4">
    <location>
        <begin position="103"/>
        <end position="118"/>
    </location>
</feature>
<dbReference type="InterPro" id="IPR051610">
    <property type="entry name" value="GPI/OXD"/>
</dbReference>
<dbReference type="InterPro" id="IPR006045">
    <property type="entry name" value="Cupin_1"/>
</dbReference>
<dbReference type="Proteomes" id="UP000076837">
    <property type="component" value="Unassembled WGS sequence"/>
</dbReference>
<keyword evidence="3" id="KW-0464">Manganese</keyword>
<accession>A0A163LVJ9</accession>
<feature type="binding site" evidence="3">
    <location>
        <position position="372"/>
    </location>
    <ligand>
        <name>Mn(2+)</name>
        <dbReference type="ChEBI" id="CHEBI:29035"/>
        <label>2</label>
    </ligand>
</feature>
<dbReference type="PANTHER" id="PTHR35848">
    <property type="entry name" value="OXALATE-BINDING PROTEIN"/>
    <property type="match status" value="1"/>
</dbReference>
<reference evidence="6 7" key="1">
    <citation type="journal article" date="2016" name="Sci. Rep.">
        <title>Draft genome sequencing and secretome analysis of fungal phytopathogen Ascochyta rabiei provides insight into the necrotrophic effector repertoire.</title>
        <authorList>
            <person name="Verma S."/>
            <person name="Gazara R.K."/>
            <person name="Nizam S."/>
            <person name="Parween S."/>
            <person name="Chattopadhyay D."/>
            <person name="Verma P.K."/>
        </authorList>
    </citation>
    <scope>NUCLEOTIDE SEQUENCE [LARGE SCALE GENOMIC DNA]</scope>
    <source>
        <strain evidence="6 7">ArDII</strain>
    </source>
</reference>
<feature type="binding site" evidence="3">
    <location>
        <position position="193"/>
    </location>
    <ligand>
        <name>Mn(2+)</name>
        <dbReference type="ChEBI" id="CHEBI:29035"/>
        <label>1</label>
    </ligand>
</feature>
<evidence type="ECO:0000256" key="1">
    <source>
        <dbReference type="ARBA" id="ARBA00022723"/>
    </source>
</evidence>
<feature type="binding site" evidence="3">
    <location>
        <position position="374"/>
    </location>
    <ligand>
        <name>Mn(2+)</name>
        <dbReference type="ChEBI" id="CHEBI:29035"/>
        <label>2</label>
    </ligand>
</feature>
<dbReference type="Gene3D" id="2.60.120.10">
    <property type="entry name" value="Jelly Rolls"/>
    <property type="match status" value="2"/>
</dbReference>
<dbReference type="OrthoDB" id="10263073at2759"/>
<sequence>MRHSFIPALSSLAGSAIALPAPQAFALHGPVDPSQVVSDQVLPTGSSGSLHGSEALIGFASSNPISTESTVIPTDEFELGPGQSEDADLGLYIDLTNVKNPQPIRGGTTGPTDPGPRTDAYDALNSDLFAPPTTDSGDVKNAKWPFGLSHNRHGLAGAGWARSQNSDQLPIATAMAGVNMRLSPNAYRELHWHKQGEWALMLNGSVRIQSMNEAGQTFIDDVTAGDVWFFPPGIPHSIQAFDTGCEFLLVFDDGAFSEDNTFLLSELMERNPKEVVAKNFRTSTKTFDSLPDGQLWIFPGTPAPANISEQNVTGPAGIIPKQTQYSYHFSQQEPLKVPGGSIKILDPTTFPIADSFSTALITVEPGAMREMHWHTTSDEWTYFIQGSARLTVYQAPASSRTFDFTAGDVGYVPVPNAHYLENTGNETLIFLEVLQAKEYSDISVNQWLGLTPKQIVKDHLKVSDGFLATLKKDKPIIVQGNPDLTTTDFTPSAGGSYK</sequence>
<keyword evidence="7" id="KW-1185">Reference proteome</keyword>
<feature type="binding site" evidence="3">
    <location>
        <position position="379"/>
    </location>
    <ligand>
        <name>Mn(2+)</name>
        <dbReference type="ChEBI" id="CHEBI:29035"/>
        <label>2</label>
    </ligand>
</feature>
<dbReference type="InterPro" id="IPR017774">
    <property type="entry name" value="Bicupin_oxalate_deCO2ase/Oxase"/>
</dbReference>
<evidence type="ECO:0000313" key="7">
    <source>
        <dbReference type="Proteomes" id="UP000076837"/>
    </source>
</evidence>